<evidence type="ECO:0000256" key="10">
    <source>
        <dbReference type="ARBA" id="ARBA00022723"/>
    </source>
</evidence>
<evidence type="ECO:0000256" key="13">
    <source>
        <dbReference type="ARBA" id="ARBA00023034"/>
    </source>
</evidence>
<evidence type="ECO:0000256" key="21">
    <source>
        <dbReference type="ARBA" id="ARBA00032915"/>
    </source>
</evidence>
<keyword evidence="11" id="KW-0735">Signal-anchor</keyword>
<evidence type="ECO:0000256" key="2">
    <source>
        <dbReference type="ARBA" id="ARBA00004323"/>
    </source>
</evidence>
<evidence type="ECO:0000256" key="12">
    <source>
        <dbReference type="ARBA" id="ARBA00022989"/>
    </source>
</evidence>
<evidence type="ECO:0000256" key="1">
    <source>
        <dbReference type="ARBA" id="ARBA00001936"/>
    </source>
</evidence>
<evidence type="ECO:0000256" key="14">
    <source>
        <dbReference type="ARBA" id="ARBA00023136"/>
    </source>
</evidence>
<dbReference type="InterPro" id="IPR029044">
    <property type="entry name" value="Nucleotide-diphossugar_trans"/>
</dbReference>
<evidence type="ECO:0000256" key="9">
    <source>
        <dbReference type="ARBA" id="ARBA00022692"/>
    </source>
</evidence>
<evidence type="ECO:0000313" key="29">
    <source>
        <dbReference type="Proteomes" id="UP000288716"/>
    </source>
</evidence>
<feature type="binding site" evidence="24">
    <location>
        <position position="232"/>
    </location>
    <ligand>
        <name>Mn(2+)</name>
        <dbReference type="ChEBI" id="CHEBI:29035"/>
    </ligand>
</feature>
<comment type="cofactor">
    <cofactor evidence="1 24">
        <name>Mn(2+)</name>
        <dbReference type="ChEBI" id="CHEBI:29035"/>
    </cofactor>
</comment>
<keyword evidence="8 28" id="KW-0808">Transferase</keyword>
<organism evidence="28 29">
    <name type="scientific">Leptotrombidium deliense</name>
    <dbReference type="NCBI Taxonomy" id="299467"/>
    <lineage>
        <taxon>Eukaryota</taxon>
        <taxon>Metazoa</taxon>
        <taxon>Ecdysozoa</taxon>
        <taxon>Arthropoda</taxon>
        <taxon>Chelicerata</taxon>
        <taxon>Arachnida</taxon>
        <taxon>Acari</taxon>
        <taxon>Acariformes</taxon>
        <taxon>Trombidiformes</taxon>
        <taxon>Prostigmata</taxon>
        <taxon>Anystina</taxon>
        <taxon>Parasitengona</taxon>
        <taxon>Trombiculoidea</taxon>
        <taxon>Trombiculidae</taxon>
        <taxon>Leptotrombidium</taxon>
    </lineage>
</organism>
<evidence type="ECO:0000256" key="5">
    <source>
        <dbReference type="ARBA" id="ARBA00012613"/>
    </source>
</evidence>
<name>A0A443S2N4_9ACAR</name>
<evidence type="ECO:0000256" key="22">
    <source>
        <dbReference type="ARBA" id="ARBA00093257"/>
    </source>
</evidence>
<keyword evidence="16 26" id="KW-0325">Glycoprotein</keyword>
<feature type="binding site" evidence="23">
    <location>
        <begin position="200"/>
        <end position="204"/>
    </location>
    <ligand>
        <name>substrate</name>
    </ligand>
</feature>
<dbReference type="PANTHER" id="PTHR12871">
    <property type="entry name" value="BETA-1,2-N-ACETYLGLUCOSAMINYLTRANSFERASE II"/>
    <property type="match status" value="1"/>
</dbReference>
<evidence type="ECO:0000256" key="16">
    <source>
        <dbReference type="ARBA" id="ARBA00023180"/>
    </source>
</evidence>
<dbReference type="PANTHER" id="PTHR12871:SF0">
    <property type="entry name" value="ALPHA-1,6-MANNOSYL-GLYCOPROTEIN 2-BETA-N-ACETYLGLUCOSAMINYLTRANSFERASE"/>
    <property type="match status" value="1"/>
</dbReference>
<dbReference type="SUPFAM" id="SSF53448">
    <property type="entry name" value="Nucleotide-diphospho-sugar transferases"/>
    <property type="match status" value="1"/>
</dbReference>
<dbReference type="VEuPathDB" id="VectorBase:LDEU010251"/>
<dbReference type="GO" id="GO:0008455">
    <property type="term" value="F:alpha-1,6-mannosylglycoprotein 2-beta-N-acetylglucosaminyltransferase activity"/>
    <property type="evidence" value="ECO:0007669"/>
    <property type="project" value="UniProtKB-EC"/>
</dbReference>
<evidence type="ECO:0000256" key="19">
    <source>
        <dbReference type="ARBA" id="ARBA00031203"/>
    </source>
</evidence>
<feature type="glycosylation site" description="N-linked (GlcNAc...) asparagine" evidence="26">
    <location>
        <position position="60"/>
    </location>
</feature>
<keyword evidence="14 27" id="KW-0472">Membrane</keyword>
<keyword evidence="13" id="KW-0333">Golgi apparatus</keyword>
<evidence type="ECO:0000313" key="28">
    <source>
        <dbReference type="EMBL" id="RWS21789.1"/>
    </source>
</evidence>
<gene>
    <name evidence="28" type="ORF">B4U80_01026</name>
</gene>
<evidence type="ECO:0000256" key="15">
    <source>
        <dbReference type="ARBA" id="ARBA00023157"/>
    </source>
</evidence>
<dbReference type="AlphaFoldDB" id="A0A443S2N4"/>
<evidence type="ECO:0000256" key="3">
    <source>
        <dbReference type="ARBA" id="ARBA00004922"/>
    </source>
</evidence>
<keyword evidence="10 24" id="KW-0479">Metal-binding</keyword>
<accession>A0A443S2N4</accession>
<evidence type="ECO:0000256" key="18">
    <source>
        <dbReference type="ARBA" id="ARBA00029663"/>
    </source>
</evidence>
<dbReference type="GO" id="GO:0046872">
    <property type="term" value="F:metal ion binding"/>
    <property type="evidence" value="ECO:0007669"/>
    <property type="project" value="UniProtKB-KW"/>
</dbReference>
<evidence type="ECO:0000256" key="26">
    <source>
        <dbReference type="PIRSR" id="PIRSR607754-4"/>
    </source>
</evidence>
<evidence type="ECO:0000256" key="6">
    <source>
        <dbReference type="ARBA" id="ARBA00014817"/>
    </source>
</evidence>
<evidence type="ECO:0000256" key="27">
    <source>
        <dbReference type="SAM" id="Phobius"/>
    </source>
</evidence>
<comment type="similarity">
    <text evidence="4">Belongs to the glycosyltransferase 16 (GT16) protein family.</text>
</comment>
<dbReference type="GO" id="GO:0005795">
    <property type="term" value="C:Golgi stack"/>
    <property type="evidence" value="ECO:0007669"/>
    <property type="project" value="InterPro"/>
</dbReference>
<dbReference type="EMBL" id="NCKV01010837">
    <property type="protein sequence ID" value="RWS21789.1"/>
    <property type="molecule type" value="Genomic_DNA"/>
</dbReference>
<evidence type="ECO:0000256" key="11">
    <source>
        <dbReference type="ARBA" id="ARBA00022968"/>
    </source>
</evidence>
<comment type="subcellular location">
    <subcellularLocation>
        <location evidence="2">Golgi apparatus membrane</location>
        <topology evidence="2">Single-pass type II membrane protein</topology>
    </subcellularLocation>
</comment>
<reference evidence="28 29" key="1">
    <citation type="journal article" date="2018" name="Gigascience">
        <title>Genomes of trombidid mites reveal novel predicted allergens and laterally-transferred genes associated with secondary metabolism.</title>
        <authorList>
            <person name="Dong X."/>
            <person name="Chaisiri K."/>
            <person name="Xia D."/>
            <person name="Armstrong S.D."/>
            <person name="Fang Y."/>
            <person name="Donnelly M.J."/>
            <person name="Kadowaki T."/>
            <person name="McGarry J.W."/>
            <person name="Darby A.C."/>
            <person name="Makepeace B.L."/>
        </authorList>
    </citation>
    <scope>NUCLEOTIDE SEQUENCE [LARGE SCALE GENOMIC DNA]</scope>
    <source>
        <strain evidence="28">UoL-UT</strain>
    </source>
</reference>
<keyword evidence="17 24" id="KW-0464">Manganese</keyword>
<keyword evidence="29" id="KW-1185">Reference proteome</keyword>
<feature type="disulfide bond" evidence="25">
    <location>
        <begin position="304"/>
        <end position="403"/>
    </location>
</feature>
<comment type="pathway">
    <text evidence="3">Protein modification; protein glycosylation.</text>
</comment>
<proteinExistence type="inferred from homology"/>
<evidence type="ECO:0000256" key="25">
    <source>
        <dbReference type="PIRSR" id="PIRSR607754-3"/>
    </source>
</evidence>
<dbReference type="InterPro" id="IPR007754">
    <property type="entry name" value="GlcNAc_II"/>
</dbReference>
<dbReference type="UniPathway" id="UPA00378"/>
<feature type="binding site" evidence="23">
    <location>
        <begin position="94"/>
        <end position="98"/>
    </location>
    <ligand>
        <name>substrate</name>
    </ligand>
</feature>
<keyword evidence="9 27" id="KW-0812">Transmembrane</keyword>
<feature type="binding site" evidence="24">
    <location>
        <position position="339"/>
    </location>
    <ligand>
        <name>Mn(2+)</name>
        <dbReference type="ChEBI" id="CHEBI:29035"/>
    </ligand>
</feature>
<dbReference type="STRING" id="299467.A0A443S2N4"/>
<feature type="disulfide bond" evidence="25">
    <location>
        <begin position="167"/>
        <end position="181"/>
    </location>
</feature>
<feature type="transmembrane region" description="Helical" evidence="27">
    <location>
        <begin position="12"/>
        <end position="28"/>
    </location>
</feature>
<dbReference type="OrthoDB" id="6019616at2759"/>
<evidence type="ECO:0000256" key="7">
    <source>
        <dbReference type="ARBA" id="ARBA00022676"/>
    </source>
</evidence>
<evidence type="ECO:0000256" key="8">
    <source>
        <dbReference type="ARBA" id="ARBA00022679"/>
    </source>
</evidence>
<dbReference type="EC" id="2.4.1.143" evidence="5"/>
<keyword evidence="12 27" id="KW-1133">Transmembrane helix</keyword>
<keyword evidence="15 25" id="KW-1015">Disulfide bond</keyword>
<dbReference type="Pfam" id="PF05060">
    <property type="entry name" value="MGAT2"/>
    <property type="match status" value="1"/>
</dbReference>
<dbReference type="GO" id="GO:0006487">
    <property type="term" value="P:protein N-linked glycosylation"/>
    <property type="evidence" value="ECO:0007669"/>
    <property type="project" value="TreeGrafter"/>
</dbReference>
<keyword evidence="7 28" id="KW-0328">Glycosyltransferase</keyword>
<dbReference type="GO" id="GO:0009312">
    <property type="term" value="P:oligosaccharide biosynthetic process"/>
    <property type="evidence" value="ECO:0007669"/>
    <property type="project" value="InterPro"/>
</dbReference>
<dbReference type="GO" id="GO:0000139">
    <property type="term" value="C:Golgi membrane"/>
    <property type="evidence" value="ECO:0007669"/>
    <property type="project" value="UniProtKB-SubCell"/>
</dbReference>
<dbReference type="Proteomes" id="UP000288716">
    <property type="component" value="Unassembled WGS sequence"/>
</dbReference>
<sequence>MQLSRMRKYWQLWITLYALLIVFFALNLREHKTNTVIENNQYYVKVDESNVIYTKVRNENITQSEVIAINQKQEIRNQNLFSSFKSDDTIIAIQVHNRSEYLKLTVSALQKVKGIEKTLIIFSHSVFDHEINKIVEEVKFAKVMQIFYPFSTQIFANSFPGDDPNDCPKDMSKSEAIKLKCNNAEFPDKYGHYRESRFVQIRHHWFWKINFIFEQLRITRNFNGYVVFIEEDYYLLPDSLYFVEEMRKLTNNDPNCVYSLGIWTTFINPPKSNIAVVYSSVPYNSHIITKQFWNTFKNYTEIFCNTDDYNFDITFVKICERDMKPKPYSIYPLVPRVFHIGDIGTHTHSKNGHLDAYRRTIKHEKLIEPFLFPKQLKKMTKGILKKADIDWGGFSDPRDRSLCMSMSEVLN</sequence>
<evidence type="ECO:0000256" key="23">
    <source>
        <dbReference type="PIRSR" id="PIRSR607754-1"/>
    </source>
</evidence>
<comment type="catalytic activity">
    <reaction evidence="22">
        <text>an N(4)-{beta-D-GlcNAc-(1-&gt;2)-alpha-D-Man-(1-&gt;3)-[alpha-D-Man-(1-&gt;6)]-beta-D-Man-(1-&gt;4)-beta-D-GlcNAc-(1-&gt;4)-beta-D-GlcNAc}-L-asparaginyl-[protein] + UDP-N-acetyl-alpha-D-glucosamine = N(4)-{beta-D-GlcNAc-(1-&gt;2)-alpha-D-Man-(1-&gt;3)-[beta-D-GlcNAc-(1-&gt;2)-alpha-D-Man-(1-&gt;6)]-beta-D-Man-(1-&gt;4)-beta-D-GlcNAc-(1-&gt;4)-beta-D-GlcNAc}-L-asparaginyl-[protein] + UDP + H(+)</text>
        <dbReference type="Rhea" id="RHEA:12941"/>
        <dbReference type="Rhea" id="RHEA-COMP:13526"/>
        <dbReference type="Rhea" id="RHEA-COMP:14369"/>
        <dbReference type="ChEBI" id="CHEBI:15378"/>
        <dbReference type="ChEBI" id="CHEBI:57705"/>
        <dbReference type="ChEBI" id="CHEBI:58223"/>
        <dbReference type="ChEBI" id="CHEBI:60615"/>
        <dbReference type="ChEBI" id="CHEBI:60651"/>
        <dbReference type="EC" id="2.4.1.143"/>
    </reaction>
</comment>
<protein>
    <recommendedName>
        <fullName evidence="6">Alpha-1,6-mannosyl-glycoprotein 2-beta-N-acetylglucosaminyltransferase</fullName>
        <ecNumber evidence="5">2.4.1.143</ecNumber>
    </recommendedName>
    <alternativeName>
        <fullName evidence="21">Beta-1,2-N-acetylglucosaminyltransferase II</fullName>
    </alternativeName>
    <alternativeName>
        <fullName evidence="20">GlcNAc-T II</fullName>
    </alternativeName>
    <alternativeName>
        <fullName evidence="19">Mannoside acetylglucosaminyltransferase 2</fullName>
    </alternativeName>
    <alternativeName>
        <fullName evidence="18">N-glycosyl-oligosaccharide-glycoprotein N-acetylglucosaminyltransferase II</fullName>
    </alternativeName>
</protein>
<comment type="caution">
    <text evidence="28">The sequence shown here is derived from an EMBL/GenBank/DDBJ whole genome shotgun (WGS) entry which is preliminary data.</text>
</comment>
<dbReference type="Gene3D" id="3.90.550.10">
    <property type="entry name" value="Spore Coat Polysaccharide Biosynthesis Protein SpsA, Chain A"/>
    <property type="match status" value="1"/>
</dbReference>
<evidence type="ECO:0000256" key="4">
    <source>
        <dbReference type="ARBA" id="ARBA00011011"/>
    </source>
</evidence>
<evidence type="ECO:0000256" key="17">
    <source>
        <dbReference type="ARBA" id="ARBA00023211"/>
    </source>
</evidence>
<evidence type="ECO:0000256" key="24">
    <source>
        <dbReference type="PIRSR" id="PIRSR607754-2"/>
    </source>
</evidence>
<evidence type="ECO:0000256" key="20">
    <source>
        <dbReference type="ARBA" id="ARBA00032552"/>
    </source>
</evidence>